<sequence length="111" mass="12789">MRKFNLKRGPRKLFIQKLANNLIVSERIMTTQARAKEIRPVVERFVTIAKKQSLASHRQLLSSLPEKSAHKLFYDIALRYKGRAGGYLRIIKQASVRKRDGAPKAVIEFVK</sequence>
<dbReference type="AlphaFoldDB" id="A0A2H0UTW9"/>
<dbReference type="PANTHER" id="PTHR14413:SF16">
    <property type="entry name" value="LARGE RIBOSOMAL SUBUNIT PROTEIN BL17M"/>
    <property type="match status" value="1"/>
</dbReference>
<evidence type="ECO:0000313" key="8">
    <source>
        <dbReference type="Proteomes" id="UP000231157"/>
    </source>
</evidence>
<keyword evidence="3 5" id="KW-0687">Ribonucleoprotein</keyword>
<dbReference type="InterPro" id="IPR036373">
    <property type="entry name" value="Ribosomal_bL17_sf"/>
</dbReference>
<dbReference type="Gene3D" id="3.90.1030.10">
    <property type="entry name" value="Ribosomal protein L17"/>
    <property type="match status" value="1"/>
</dbReference>
<evidence type="ECO:0000256" key="5">
    <source>
        <dbReference type="RuleBase" id="RU000660"/>
    </source>
</evidence>
<dbReference type="GO" id="GO:0006412">
    <property type="term" value="P:translation"/>
    <property type="evidence" value="ECO:0007669"/>
    <property type="project" value="InterPro"/>
</dbReference>
<evidence type="ECO:0000256" key="4">
    <source>
        <dbReference type="ARBA" id="ARBA00035494"/>
    </source>
</evidence>
<dbReference type="GO" id="GO:0003735">
    <property type="term" value="F:structural constituent of ribosome"/>
    <property type="evidence" value="ECO:0007669"/>
    <property type="project" value="InterPro"/>
</dbReference>
<dbReference type="InterPro" id="IPR000456">
    <property type="entry name" value="Ribosomal_bL17"/>
</dbReference>
<dbReference type="NCBIfam" id="TIGR00059">
    <property type="entry name" value="L17"/>
    <property type="match status" value="1"/>
</dbReference>
<gene>
    <name evidence="7" type="ORF">COU07_02005</name>
</gene>
<dbReference type="EMBL" id="PFAZ01000002">
    <property type="protein sequence ID" value="PIR89215.1"/>
    <property type="molecule type" value="Genomic_DNA"/>
</dbReference>
<keyword evidence="2 5" id="KW-0689">Ribosomal protein</keyword>
<reference evidence="8" key="1">
    <citation type="submission" date="2017-09" db="EMBL/GenBank/DDBJ databases">
        <title>Depth-based differentiation of microbial function through sediment-hosted aquifers and enrichment of novel symbionts in the deep terrestrial subsurface.</title>
        <authorList>
            <person name="Probst A.J."/>
            <person name="Ladd B."/>
            <person name="Jarett J.K."/>
            <person name="Geller-Mcgrath D.E."/>
            <person name="Sieber C.M.K."/>
            <person name="Emerson J.B."/>
            <person name="Anantharaman K."/>
            <person name="Thomas B.C."/>
            <person name="Malmstrom R."/>
            <person name="Stieglmeier M."/>
            <person name="Klingl A."/>
            <person name="Woyke T."/>
            <person name="Ryan C.M."/>
            <person name="Banfield J.F."/>
        </authorList>
    </citation>
    <scope>NUCLEOTIDE SEQUENCE [LARGE SCALE GENOMIC DNA]</scope>
</reference>
<accession>A0A2H0UTW9</accession>
<organism evidence="7 8">
    <name type="scientific">Candidatus Harrisonbacteria bacterium CG10_big_fil_rev_8_21_14_0_10_40_38</name>
    <dbReference type="NCBI Taxonomy" id="1974583"/>
    <lineage>
        <taxon>Bacteria</taxon>
        <taxon>Candidatus Harrisoniibacteriota</taxon>
    </lineage>
</organism>
<evidence type="ECO:0000256" key="3">
    <source>
        <dbReference type="ARBA" id="ARBA00023274"/>
    </source>
</evidence>
<comment type="similarity">
    <text evidence="1 5">Belongs to the bacterial ribosomal protein bL17 family.</text>
</comment>
<evidence type="ECO:0000256" key="1">
    <source>
        <dbReference type="ARBA" id="ARBA00008777"/>
    </source>
</evidence>
<dbReference type="Pfam" id="PF01196">
    <property type="entry name" value="Ribosomal_L17"/>
    <property type="match status" value="1"/>
</dbReference>
<dbReference type="PANTHER" id="PTHR14413">
    <property type="entry name" value="RIBOSOMAL PROTEIN L17"/>
    <property type="match status" value="1"/>
</dbReference>
<proteinExistence type="inferred from homology"/>
<name>A0A2H0UTW9_9BACT</name>
<comment type="caution">
    <text evidence="7">The sequence shown here is derived from an EMBL/GenBank/DDBJ whole genome shotgun (WGS) entry which is preliminary data.</text>
</comment>
<protein>
    <recommendedName>
        <fullName evidence="4 6">50S ribosomal protein L17</fullName>
    </recommendedName>
</protein>
<dbReference type="GO" id="GO:0022625">
    <property type="term" value="C:cytosolic large ribosomal subunit"/>
    <property type="evidence" value="ECO:0007669"/>
    <property type="project" value="TreeGrafter"/>
</dbReference>
<dbReference type="SUPFAM" id="SSF64263">
    <property type="entry name" value="Prokaryotic ribosomal protein L17"/>
    <property type="match status" value="1"/>
</dbReference>
<evidence type="ECO:0000256" key="6">
    <source>
        <dbReference type="RuleBase" id="RU000661"/>
    </source>
</evidence>
<dbReference type="Proteomes" id="UP000231157">
    <property type="component" value="Unassembled WGS sequence"/>
</dbReference>
<evidence type="ECO:0000313" key="7">
    <source>
        <dbReference type="EMBL" id="PIR89215.1"/>
    </source>
</evidence>
<evidence type="ECO:0000256" key="2">
    <source>
        <dbReference type="ARBA" id="ARBA00022980"/>
    </source>
</evidence>